<protein>
    <submittedName>
        <fullName evidence="2">Uncharacterized protein</fullName>
    </submittedName>
</protein>
<keyword evidence="1" id="KW-0812">Transmembrane</keyword>
<comment type="caution">
    <text evidence="2">The sequence shown here is derived from an EMBL/GenBank/DDBJ whole genome shotgun (WGS) entry which is preliminary data.</text>
</comment>
<proteinExistence type="predicted"/>
<dbReference type="Proteomes" id="UP000179023">
    <property type="component" value="Unassembled WGS sequence"/>
</dbReference>
<keyword evidence="1" id="KW-0472">Membrane</keyword>
<evidence type="ECO:0000313" key="2">
    <source>
        <dbReference type="EMBL" id="OGZ98390.1"/>
    </source>
</evidence>
<name>A0A1G2KIV3_9BACT</name>
<feature type="transmembrane region" description="Helical" evidence="1">
    <location>
        <begin position="61"/>
        <end position="82"/>
    </location>
</feature>
<dbReference type="EMBL" id="MHQI01000066">
    <property type="protein sequence ID" value="OGZ98390.1"/>
    <property type="molecule type" value="Genomic_DNA"/>
</dbReference>
<gene>
    <name evidence="2" type="ORF">A3C07_03045</name>
</gene>
<organism evidence="2 3">
    <name type="scientific">Candidatus Sungbacteria bacterium RIFCSPHIGHO2_02_FULL_47_11</name>
    <dbReference type="NCBI Taxonomy" id="1802270"/>
    <lineage>
        <taxon>Bacteria</taxon>
        <taxon>Candidatus Sungiibacteriota</taxon>
    </lineage>
</organism>
<feature type="transmembrane region" description="Helical" evidence="1">
    <location>
        <begin position="28"/>
        <end position="49"/>
    </location>
</feature>
<sequence>MAEQDAKEEALLLAETQLLLAEKRTYYALFRTGLAVFGAAVGLAALLVVAKDTLPIFEQAWFAVAIFGALGIFALAGLGIFLKAEQKIRRLTYLIEEIGKKNKRLAELII</sequence>
<dbReference type="AlphaFoldDB" id="A0A1G2KIV3"/>
<reference evidence="2 3" key="1">
    <citation type="journal article" date="2016" name="Nat. Commun.">
        <title>Thousands of microbial genomes shed light on interconnected biogeochemical processes in an aquifer system.</title>
        <authorList>
            <person name="Anantharaman K."/>
            <person name="Brown C.T."/>
            <person name="Hug L.A."/>
            <person name="Sharon I."/>
            <person name="Castelle C.J."/>
            <person name="Probst A.J."/>
            <person name="Thomas B.C."/>
            <person name="Singh A."/>
            <person name="Wilkins M.J."/>
            <person name="Karaoz U."/>
            <person name="Brodie E.L."/>
            <person name="Williams K.H."/>
            <person name="Hubbard S.S."/>
            <person name="Banfield J.F."/>
        </authorList>
    </citation>
    <scope>NUCLEOTIDE SEQUENCE [LARGE SCALE GENOMIC DNA]</scope>
</reference>
<evidence type="ECO:0000313" key="3">
    <source>
        <dbReference type="Proteomes" id="UP000179023"/>
    </source>
</evidence>
<dbReference type="STRING" id="1802270.A3C07_03045"/>
<accession>A0A1G2KIV3</accession>
<evidence type="ECO:0000256" key="1">
    <source>
        <dbReference type="SAM" id="Phobius"/>
    </source>
</evidence>
<keyword evidence="1" id="KW-1133">Transmembrane helix</keyword>